<dbReference type="SUPFAM" id="SSF46689">
    <property type="entry name" value="Homeodomain-like"/>
    <property type="match status" value="1"/>
</dbReference>
<dbReference type="PROSITE" id="PS00676">
    <property type="entry name" value="SIGMA54_INTERACT_2"/>
    <property type="match status" value="1"/>
</dbReference>
<dbReference type="PROSITE" id="PS00688">
    <property type="entry name" value="SIGMA54_INTERACT_3"/>
    <property type="match status" value="1"/>
</dbReference>
<dbReference type="Gene3D" id="3.40.50.300">
    <property type="entry name" value="P-loop containing nucleotide triphosphate hydrolases"/>
    <property type="match status" value="1"/>
</dbReference>
<dbReference type="PATRIC" id="fig|1705578.3.peg.70"/>
<sequence>MYSSMYEIREFIQNLIETTSSVIEFDIYVVDSHLVRVAASGLFKKSIGQALPKGCANDYVIKNGKPLVIDSPNGSDICKTCPISAYGKCFNEYSIYYPIKNDVKCIGAITILSLTPKLKEKQIKMRDKLSIFAKKLGETILIKIKEKETKDRLLTVLNSISEGVVLTDSSGNILIYNSVMKGMLKNEKNIQNIFSENYFEYVMKDTKEYDKEFEVVLKYPIPNNRMFLSVKFINNSNEKIDILFVFKKKKELGNIAYKLLADASHLNINFDSIKGNSKLINEAKSLATKAAGCESNILILGESGTGKEVFARAICKMSRRKNEPFIAINCAAIPENLLESELFGYEKGAFTGANKGGKPGKFELANGGTIFLDEVGDLSLHLQPKLLRVIERGELERVGGVKSIRLDVRIIAATNKDLEEMMKNGEFREDLFYRLCVIPIMIPPLRKRPEDIILLAEYFLGKYNEKFKKNIVSISEEVKKHLLLYNWPGNVRELENVIEYSVNMASTNILMPDCIPAKLNNNLNSNKENNQCSSLKLMRKNSIKELLLKYGNTFLAKQRIAKELGISVSTLYRDIKRYDL</sequence>
<name>A0A166UEJ2_9CLOT</name>
<keyword evidence="7" id="KW-0560">Oxidoreductase</keyword>
<dbReference type="PROSITE" id="PS50045">
    <property type="entry name" value="SIGMA54_INTERACT_4"/>
    <property type="match status" value="1"/>
</dbReference>
<comment type="caution">
    <text evidence="7">The sequence shown here is derived from an EMBL/GenBank/DDBJ whole genome shotgun (WGS) entry which is preliminary data.</text>
</comment>
<dbReference type="Gene3D" id="1.10.8.60">
    <property type="match status" value="1"/>
</dbReference>
<dbReference type="EC" id="1.14.13.49" evidence="8"/>
<dbReference type="InterPro" id="IPR009057">
    <property type="entry name" value="Homeodomain-like_sf"/>
</dbReference>
<reference evidence="7 9" key="1">
    <citation type="journal article" date="2015" name="Biotechnol. Bioeng.">
        <title>Genome sequence and phenotypic characterization of Caulobacter segnis.</title>
        <authorList>
            <person name="Patel S."/>
            <person name="Fletcher B."/>
            <person name="Scott D.C."/>
            <person name="Ely B."/>
        </authorList>
    </citation>
    <scope>NUCLEOTIDE SEQUENCE [LARGE SCALE GENOMIC DNA]</scope>
    <source>
        <strain evidence="7 9">PS02</strain>
    </source>
</reference>
<dbReference type="InterPro" id="IPR025943">
    <property type="entry name" value="Sigma_54_int_dom_ATP-bd_2"/>
</dbReference>
<organism evidence="7 9">
    <name type="scientific">Clostridium coskatii</name>
    <dbReference type="NCBI Taxonomy" id="1705578"/>
    <lineage>
        <taxon>Bacteria</taxon>
        <taxon>Bacillati</taxon>
        <taxon>Bacillota</taxon>
        <taxon>Clostridia</taxon>
        <taxon>Eubacteriales</taxon>
        <taxon>Clostridiaceae</taxon>
        <taxon>Clostridium</taxon>
    </lineage>
</organism>
<evidence type="ECO:0000256" key="5">
    <source>
        <dbReference type="ARBA" id="ARBA00023163"/>
    </source>
</evidence>
<evidence type="ECO:0000256" key="4">
    <source>
        <dbReference type="ARBA" id="ARBA00023125"/>
    </source>
</evidence>
<dbReference type="Gene3D" id="3.30.450.40">
    <property type="match status" value="1"/>
</dbReference>
<keyword evidence="1" id="KW-0547">Nucleotide-binding</keyword>
<evidence type="ECO:0000256" key="1">
    <source>
        <dbReference type="ARBA" id="ARBA00022741"/>
    </source>
</evidence>
<dbReference type="Proteomes" id="UP000093694">
    <property type="component" value="Unassembled WGS sequence"/>
</dbReference>
<dbReference type="InterPro" id="IPR025944">
    <property type="entry name" value="Sigma_54_int_dom_CS"/>
</dbReference>
<dbReference type="AlphaFoldDB" id="A0A166UEJ2"/>
<dbReference type="GO" id="GO:0003677">
    <property type="term" value="F:DNA binding"/>
    <property type="evidence" value="ECO:0007669"/>
    <property type="project" value="UniProtKB-KW"/>
</dbReference>
<keyword evidence="3" id="KW-0805">Transcription regulation</keyword>
<dbReference type="RefSeq" id="WP_063599803.1">
    <property type="nucleotide sequence ID" value="NZ_LITQ01000001.1"/>
</dbReference>
<dbReference type="Pfam" id="PF00158">
    <property type="entry name" value="Sigma54_activat"/>
    <property type="match status" value="1"/>
</dbReference>
<dbReference type="EC" id="1.1.1.144" evidence="8"/>
<dbReference type="EMBL" id="LROR01000050">
    <property type="protein sequence ID" value="OBR93794.1"/>
    <property type="molecule type" value="Genomic_DNA"/>
</dbReference>
<evidence type="ECO:0000313" key="8">
    <source>
        <dbReference type="EMBL" id="OBR93794.1"/>
    </source>
</evidence>
<dbReference type="GO" id="GO:0018459">
    <property type="term" value="F:carveol dehydrogenase activity"/>
    <property type="evidence" value="ECO:0007669"/>
    <property type="project" value="UniProtKB-EC"/>
</dbReference>
<dbReference type="PROSITE" id="PS00675">
    <property type="entry name" value="SIGMA54_INTERACT_1"/>
    <property type="match status" value="1"/>
</dbReference>
<dbReference type="GO" id="GO:0006355">
    <property type="term" value="P:regulation of DNA-templated transcription"/>
    <property type="evidence" value="ECO:0007669"/>
    <property type="project" value="InterPro"/>
</dbReference>
<evidence type="ECO:0000256" key="3">
    <source>
        <dbReference type="ARBA" id="ARBA00023015"/>
    </source>
</evidence>
<keyword evidence="5" id="KW-0804">Transcription</keyword>
<dbReference type="EMBL" id="LITQ01000001">
    <property type="protein sequence ID" value="OAA94848.1"/>
    <property type="molecule type" value="Genomic_DNA"/>
</dbReference>
<dbReference type="CDD" id="cd00009">
    <property type="entry name" value="AAA"/>
    <property type="match status" value="1"/>
</dbReference>
<dbReference type="PANTHER" id="PTHR32071:SF57">
    <property type="entry name" value="C4-DICARBOXYLATE TRANSPORT TRANSCRIPTIONAL REGULATORY PROTEIN DCTD"/>
    <property type="match status" value="1"/>
</dbReference>
<reference evidence="8 10" key="2">
    <citation type="journal article" date="2016" name="Front. Microbiol.">
        <title>Industrial Acetogenic Biocatalysts: A Comparative Metabolic and Genomic Analysis.</title>
        <authorList>
            <person name="Bengelsdorf F."/>
            <person name="Poehlein A."/>
            <person name="Sonja S."/>
            <person name="Erz C."/>
            <person name="Hummel T."/>
            <person name="Hoffmeister S."/>
            <person name="Daniel R."/>
            <person name="Durre P."/>
        </authorList>
    </citation>
    <scope>NUCLEOTIDE SEQUENCE [LARGE SCALE GENOMIC DNA]</scope>
    <source>
        <strain evidence="8 10">PTA-10522</strain>
    </source>
</reference>
<evidence type="ECO:0000313" key="7">
    <source>
        <dbReference type="EMBL" id="OAA94848.1"/>
    </source>
</evidence>
<evidence type="ECO:0000313" key="10">
    <source>
        <dbReference type="Proteomes" id="UP000093694"/>
    </source>
</evidence>
<dbReference type="InterPro" id="IPR027417">
    <property type="entry name" value="P-loop_NTPase"/>
</dbReference>
<evidence type="ECO:0000313" key="9">
    <source>
        <dbReference type="Proteomes" id="UP000077384"/>
    </source>
</evidence>
<dbReference type="EC" id="1.1.1.243" evidence="8"/>
<dbReference type="InterPro" id="IPR002078">
    <property type="entry name" value="Sigma_54_int"/>
</dbReference>
<dbReference type="Pfam" id="PF25601">
    <property type="entry name" value="AAA_lid_14"/>
    <property type="match status" value="1"/>
</dbReference>
<evidence type="ECO:0000256" key="2">
    <source>
        <dbReference type="ARBA" id="ARBA00022840"/>
    </source>
</evidence>
<dbReference type="GO" id="GO:0018457">
    <property type="term" value="F:perillyl-alcohol dehydrogenase (NAD+) activity"/>
    <property type="evidence" value="ECO:0007669"/>
    <property type="project" value="UniProtKB-EC"/>
</dbReference>
<keyword evidence="4" id="KW-0238">DNA-binding</keyword>
<dbReference type="SUPFAM" id="SSF52540">
    <property type="entry name" value="P-loop containing nucleoside triphosphate hydrolases"/>
    <property type="match status" value="1"/>
</dbReference>
<keyword evidence="2" id="KW-0067">ATP-binding</keyword>
<dbReference type="InterPro" id="IPR003593">
    <property type="entry name" value="AAA+_ATPase"/>
</dbReference>
<protein>
    <submittedName>
        <fullName evidence="7">Limonene hydroxylase</fullName>
        <ecNumber evidence="8">1.1.1.144</ecNumber>
        <ecNumber evidence="8">1.1.1.243</ecNumber>
        <ecNumber evidence="7">1.14.13.48</ecNumber>
        <ecNumber evidence="8">1.14.13.49</ecNumber>
    </submittedName>
</protein>
<proteinExistence type="predicted"/>
<dbReference type="Proteomes" id="UP000077384">
    <property type="component" value="Unassembled WGS sequence"/>
</dbReference>
<gene>
    <name evidence="8" type="ORF">CLCOS_21920</name>
    <name evidence="7" type="ORF">WX73_01256</name>
</gene>
<feature type="domain" description="Sigma-54 factor interaction" evidence="6">
    <location>
        <begin position="273"/>
        <end position="503"/>
    </location>
</feature>
<dbReference type="InterPro" id="IPR058031">
    <property type="entry name" value="AAA_lid_NorR"/>
</dbReference>
<evidence type="ECO:0000259" key="6">
    <source>
        <dbReference type="PROSITE" id="PS50045"/>
    </source>
</evidence>
<dbReference type="PANTHER" id="PTHR32071">
    <property type="entry name" value="TRANSCRIPTIONAL REGULATORY PROTEIN"/>
    <property type="match status" value="1"/>
</dbReference>
<accession>A0A166UEJ2</accession>
<dbReference type="GO" id="GO:0005524">
    <property type="term" value="F:ATP binding"/>
    <property type="evidence" value="ECO:0007669"/>
    <property type="project" value="UniProtKB-KW"/>
</dbReference>
<dbReference type="Gene3D" id="1.10.10.60">
    <property type="entry name" value="Homeodomain-like"/>
    <property type="match status" value="1"/>
</dbReference>
<dbReference type="FunFam" id="3.40.50.300:FF:000006">
    <property type="entry name" value="DNA-binding transcriptional regulator NtrC"/>
    <property type="match status" value="1"/>
</dbReference>
<keyword evidence="10" id="KW-1185">Reference proteome</keyword>
<dbReference type="InterPro" id="IPR029016">
    <property type="entry name" value="GAF-like_dom_sf"/>
</dbReference>
<dbReference type="EC" id="1.14.13.48" evidence="7"/>
<dbReference type="InterPro" id="IPR025662">
    <property type="entry name" value="Sigma_54_int_dom_ATP-bd_1"/>
</dbReference>
<dbReference type="SMART" id="SM00382">
    <property type="entry name" value="AAA"/>
    <property type="match status" value="1"/>
</dbReference>